<organism evidence="1 2">
    <name type="scientific">Paenibacillus hemerocallicola</name>
    <dbReference type="NCBI Taxonomy" id="1172614"/>
    <lineage>
        <taxon>Bacteria</taxon>
        <taxon>Bacillati</taxon>
        <taxon>Bacillota</taxon>
        <taxon>Bacilli</taxon>
        <taxon>Bacillales</taxon>
        <taxon>Paenibacillaceae</taxon>
        <taxon>Paenibacillus</taxon>
    </lineage>
</organism>
<keyword evidence="2" id="KW-1185">Reference proteome</keyword>
<reference evidence="1 2" key="1">
    <citation type="submission" date="2019-05" db="EMBL/GenBank/DDBJ databases">
        <title>We sequenced the genome of Paenibacillus hemerocallicola KCTC 33185 for further insight into its adaptation and study the phylogeny of Paenibacillus.</title>
        <authorList>
            <person name="Narsing Rao M.P."/>
        </authorList>
    </citation>
    <scope>NUCLEOTIDE SEQUENCE [LARGE SCALE GENOMIC DNA]</scope>
    <source>
        <strain evidence="1 2">KCTC 33185</strain>
    </source>
</reference>
<gene>
    <name evidence="1" type="ORF">FE784_25505</name>
</gene>
<dbReference type="PANTHER" id="PTHR20883:SF48">
    <property type="entry name" value="ECTOINE DIOXYGENASE"/>
    <property type="match status" value="1"/>
</dbReference>
<dbReference type="Pfam" id="PF05721">
    <property type="entry name" value="PhyH"/>
    <property type="match status" value="1"/>
</dbReference>
<dbReference type="SUPFAM" id="SSF51197">
    <property type="entry name" value="Clavaminate synthase-like"/>
    <property type="match status" value="1"/>
</dbReference>
<dbReference type="PANTHER" id="PTHR20883">
    <property type="entry name" value="PHYTANOYL-COA DIOXYGENASE DOMAIN CONTAINING 1"/>
    <property type="match status" value="1"/>
</dbReference>
<sequence length="285" mass="32470">MLKPAENPLDIRNSMYRFDQLAKHRIPSPDQVTEETVKTYRELGYVAIDGVLTDEEVKEAIRNIDDVIHGRIVGPKIQYVRGKGELKDRPEFESEREREFAVRKLHKFVDHCPALHHICFHPKIMDVLEKVFGESPRFCEDQALLKPPSADAGIEKPWHQDMAYGNFSYTKMVAGVWIALDEATLDNGCMHVIPRSHMNGPVPHYAVRDWQLCDTVVDVPKDEAVPLKPGGLMIFSGLLHHGTPPNLSDTRRRALQFHYAPESATKMSPEAYKIVFTNEMTKAEC</sequence>
<dbReference type="RefSeq" id="WP_139605089.1">
    <property type="nucleotide sequence ID" value="NZ_VDCQ01000043.1"/>
</dbReference>
<keyword evidence="1" id="KW-0560">Oxidoreductase</keyword>
<name>A0A5C4T2W0_9BACL</name>
<dbReference type="OrthoDB" id="9814777at2"/>
<accession>A0A5C4T2W0</accession>
<dbReference type="EMBL" id="VDCQ01000043">
    <property type="protein sequence ID" value="TNJ63404.1"/>
    <property type="molecule type" value="Genomic_DNA"/>
</dbReference>
<dbReference type="GO" id="GO:0005506">
    <property type="term" value="F:iron ion binding"/>
    <property type="evidence" value="ECO:0007669"/>
    <property type="project" value="UniProtKB-ARBA"/>
</dbReference>
<evidence type="ECO:0000313" key="1">
    <source>
        <dbReference type="EMBL" id="TNJ63404.1"/>
    </source>
</evidence>
<dbReference type="InterPro" id="IPR008775">
    <property type="entry name" value="Phytyl_CoA_dOase-like"/>
</dbReference>
<dbReference type="GO" id="GO:0016706">
    <property type="term" value="F:2-oxoglutarate-dependent dioxygenase activity"/>
    <property type="evidence" value="ECO:0007669"/>
    <property type="project" value="UniProtKB-ARBA"/>
</dbReference>
<proteinExistence type="predicted"/>
<dbReference type="Gene3D" id="2.60.120.620">
    <property type="entry name" value="q2cbj1_9rhob like domain"/>
    <property type="match status" value="1"/>
</dbReference>
<comment type="caution">
    <text evidence="1">The sequence shown here is derived from an EMBL/GenBank/DDBJ whole genome shotgun (WGS) entry which is preliminary data.</text>
</comment>
<evidence type="ECO:0000313" key="2">
    <source>
        <dbReference type="Proteomes" id="UP000307943"/>
    </source>
</evidence>
<dbReference type="Proteomes" id="UP000307943">
    <property type="component" value="Unassembled WGS sequence"/>
</dbReference>
<dbReference type="AlphaFoldDB" id="A0A5C4T2W0"/>
<keyword evidence="1" id="KW-0223">Dioxygenase</keyword>
<protein>
    <submittedName>
        <fullName evidence="1">Phytanoyl-CoA dioxygenase family protein</fullName>
    </submittedName>
</protein>